<keyword evidence="1" id="KW-0560">Oxidoreductase</keyword>
<proteinExistence type="predicted"/>
<feature type="domain" description="FAD dependent oxidoreductase" evidence="4">
    <location>
        <begin position="73"/>
        <end position="517"/>
    </location>
</feature>
<evidence type="ECO:0000313" key="5">
    <source>
        <dbReference type="Proteomes" id="UP000095280"/>
    </source>
</evidence>
<evidence type="ECO:0000256" key="1">
    <source>
        <dbReference type="ARBA" id="ARBA00023002"/>
    </source>
</evidence>
<dbReference type="Gene3D" id="3.50.50.60">
    <property type="entry name" value="FAD/NAD(P)-binding domain"/>
    <property type="match status" value="2"/>
</dbReference>
<dbReference type="AlphaFoldDB" id="A0A1I8GZ40"/>
<evidence type="ECO:0000313" key="6">
    <source>
        <dbReference type="WBParaSite" id="maker-uti_cns_0003716-snap-gene-0.4-mRNA-1"/>
    </source>
</evidence>
<dbReference type="Proteomes" id="UP000095280">
    <property type="component" value="Unplaced"/>
</dbReference>
<comment type="function">
    <text evidence="3">Required for the assembly of the mitochondrial membrane respiratory chain NADH dehydrogenase (Complex I). Involved in mid-late stages of complex I assembly.</text>
</comment>
<evidence type="ECO:0000256" key="2">
    <source>
        <dbReference type="ARBA" id="ARBA00039785"/>
    </source>
</evidence>
<dbReference type="GO" id="GO:0032981">
    <property type="term" value="P:mitochondrial respiratory chain complex I assembly"/>
    <property type="evidence" value="ECO:0007669"/>
    <property type="project" value="TreeGrafter"/>
</dbReference>
<dbReference type="Pfam" id="PF01266">
    <property type="entry name" value="DAO"/>
    <property type="match status" value="1"/>
</dbReference>
<dbReference type="PANTHER" id="PTHR13847:SF287">
    <property type="entry name" value="FAD-DEPENDENT OXIDOREDUCTASE DOMAIN-CONTAINING PROTEIN 1"/>
    <property type="match status" value="1"/>
</dbReference>
<dbReference type="InterPro" id="IPR036188">
    <property type="entry name" value="FAD/NAD-bd_sf"/>
</dbReference>
<dbReference type="Gene3D" id="3.30.9.10">
    <property type="entry name" value="D-Amino Acid Oxidase, subunit A, domain 2"/>
    <property type="match status" value="2"/>
</dbReference>
<evidence type="ECO:0000259" key="4">
    <source>
        <dbReference type="Pfam" id="PF01266"/>
    </source>
</evidence>
<organism evidence="5 6">
    <name type="scientific">Macrostomum lignano</name>
    <dbReference type="NCBI Taxonomy" id="282301"/>
    <lineage>
        <taxon>Eukaryota</taxon>
        <taxon>Metazoa</taxon>
        <taxon>Spiralia</taxon>
        <taxon>Lophotrochozoa</taxon>
        <taxon>Platyhelminthes</taxon>
        <taxon>Rhabditophora</taxon>
        <taxon>Macrostomorpha</taxon>
        <taxon>Macrostomida</taxon>
        <taxon>Macrostomidae</taxon>
        <taxon>Macrostomum</taxon>
    </lineage>
</organism>
<accession>A0A1I8GZ40</accession>
<reference evidence="6" key="1">
    <citation type="submission" date="2016-11" db="UniProtKB">
        <authorList>
            <consortium name="WormBaseParasite"/>
        </authorList>
    </citation>
    <scope>IDENTIFICATION</scope>
</reference>
<dbReference type="WBParaSite" id="maker-uti_cns_0003716-snap-gene-0.4-mRNA-1">
    <property type="protein sequence ID" value="maker-uti_cns_0003716-snap-gene-0.4-mRNA-1"/>
    <property type="gene ID" value="maker-uti_cns_0003716-snap-gene-0.4"/>
</dbReference>
<dbReference type="InterPro" id="IPR006076">
    <property type="entry name" value="FAD-dep_OxRdtase"/>
</dbReference>
<keyword evidence="5" id="KW-1185">Reference proteome</keyword>
<dbReference type="GO" id="GO:0016491">
    <property type="term" value="F:oxidoreductase activity"/>
    <property type="evidence" value="ECO:0007669"/>
    <property type="project" value="UniProtKB-KW"/>
</dbReference>
<name>A0A1I8GZ40_9PLAT</name>
<protein>
    <recommendedName>
        <fullName evidence="2">FAD-dependent oxidoreductase domain-containing protein 1</fullName>
    </recommendedName>
</protein>
<evidence type="ECO:0000256" key="3">
    <source>
        <dbReference type="ARBA" id="ARBA00046185"/>
    </source>
</evidence>
<sequence length="548" mass="60941">CAFGFQQRSGRALWQLGGHLRRLCTPTGARFVGDPKRTQGLERVSQPSWKGIENKDRPTYTVDPDEDFPDECDALVIGGGAIGCSVAYWLSRQVNCNVVVVERDPAYTRAASPLSCGGIRQQFSEPENIQMSLFGSQFLRNIKENLAVFDLDPPDICYAPHGYLVLADEANAETLRTNNQAQRKLGAKVDLMSPEKMKETWPWLNVSDIALGAFGTENEGWFDPYLFLQALKRKAVSQNVKFVVGELLDFEFSMQRYVKGDLSFEQERLKAALVKCPDNLVRNINFGVVVNAAGPWAGHVAHLAGVGDFAGKVKLPVEPRLRYVYHLHCKEDLFPTPLLNCPSGAYLRAEGPGGHYIAGLRQSVFVVSLPPHAAKKAAAATPGIDAPFIQDVASGLHLRRDGFQGDFVTYVNPPPPLPVDQLSESAVPDEPECNGVDLEPDYDWFDKQVWPRLAHRVPCMEAVKVRNAWAGFYDYNTFDQNLVIGRHPFHENLIFCNGSSGHGIQHAVAIGRAVSELVLFRQYKTIDLSRMSFERLQTATRIRETGII</sequence>
<dbReference type="SUPFAM" id="SSF51905">
    <property type="entry name" value="FAD/NAD(P)-binding domain"/>
    <property type="match status" value="1"/>
</dbReference>
<dbReference type="PANTHER" id="PTHR13847">
    <property type="entry name" value="SARCOSINE DEHYDROGENASE-RELATED"/>
    <property type="match status" value="1"/>
</dbReference>
<dbReference type="GO" id="GO:0005739">
    <property type="term" value="C:mitochondrion"/>
    <property type="evidence" value="ECO:0007669"/>
    <property type="project" value="GOC"/>
</dbReference>